<protein>
    <recommendedName>
        <fullName evidence="2">(S)-2-hydroxy-acid oxidase</fullName>
        <ecNumber evidence="2">1.1.3.15</ecNumber>
    </recommendedName>
</protein>
<evidence type="ECO:0000256" key="3">
    <source>
        <dbReference type="ARBA" id="ARBA00023002"/>
    </source>
</evidence>
<evidence type="ECO:0000313" key="8">
    <source>
        <dbReference type="EMBL" id="CAD7448934.1"/>
    </source>
</evidence>
<dbReference type="GO" id="GO:0005782">
    <property type="term" value="C:peroxisomal matrix"/>
    <property type="evidence" value="ECO:0007669"/>
    <property type="project" value="TreeGrafter"/>
</dbReference>
<evidence type="ECO:0000256" key="2">
    <source>
        <dbReference type="ARBA" id="ARBA00013087"/>
    </source>
</evidence>
<dbReference type="InterPro" id="IPR012133">
    <property type="entry name" value="Alpha-hydoxy_acid_DH_FMN"/>
</dbReference>
<name>A0A7R9FAK9_9NEOP</name>
<comment type="catalytic activity">
    <reaction evidence="5">
        <text>a (2S)-2-hydroxycarboxylate + O2 = a 2-oxocarboxylate + H2O2</text>
        <dbReference type="Rhea" id="RHEA:16789"/>
        <dbReference type="ChEBI" id="CHEBI:15379"/>
        <dbReference type="ChEBI" id="CHEBI:16240"/>
        <dbReference type="ChEBI" id="CHEBI:35179"/>
        <dbReference type="ChEBI" id="CHEBI:58123"/>
        <dbReference type="EC" id="1.1.3.15"/>
    </reaction>
    <physiologicalReaction direction="left-to-right" evidence="5">
        <dbReference type="Rhea" id="RHEA:16790"/>
    </physiologicalReaction>
</comment>
<comment type="catalytic activity">
    <reaction evidence="6">
        <text>2-hydroxyoctanoate + O2 = 2-oxooctanoate + H2O2</text>
        <dbReference type="Rhea" id="RHEA:67940"/>
        <dbReference type="ChEBI" id="CHEBI:15379"/>
        <dbReference type="ChEBI" id="CHEBI:16240"/>
        <dbReference type="ChEBI" id="CHEBI:133514"/>
        <dbReference type="ChEBI" id="CHEBI:176689"/>
    </reaction>
    <physiologicalReaction direction="left-to-right" evidence="6">
        <dbReference type="Rhea" id="RHEA:67941"/>
    </physiologicalReaction>
</comment>
<feature type="domain" description="FMN hydroxy acid dehydrogenase" evidence="7">
    <location>
        <begin position="3"/>
        <end position="297"/>
    </location>
</feature>
<evidence type="ECO:0000256" key="1">
    <source>
        <dbReference type="ARBA" id="ARBA00001917"/>
    </source>
</evidence>
<dbReference type="InterPro" id="IPR000262">
    <property type="entry name" value="FMN-dep_DH"/>
</dbReference>
<dbReference type="GO" id="GO:0010181">
    <property type="term" value="F:FMN binding"/>
    <property type="evidence" value="ECO:0007669"/>
    <property type="project" value="InterPro"/>
</dbReference>
<organism evidence="8">
    <name type="scientific">Timema bartmani</name>
    <dbReference type="NCBI Taxonomy" id="61472"/>
    <lineage>
        <taxon>Eukaryota</taxon>
        <taxon>Metazoa</taxon>
        <taxon>Ecdysozoa</taxon>
        <taxon>Arthropoda</taxon>
        <taxon>Hexapoda</taxon>
        <taxon>Insecta</taxon>
        <taxon>Pterygota</taxon>
        <taxon>Neoptera</taxon>
        <taxon>Polyneoptera</taxon>
        <taxon>Phasmatodea</taxon>
        <taxon>Timematodea</taxon>
        <taxon>Timematoidea</taxon>
        <taxon>Timematidae</taxon>
        <taxon>Timema</taxon>
    </lineage>
</organism>
<reference evidence="8" key="1">
    <citation type="submission" date="2020-11" db="EMBL/GenBank/DDBJ databases">
        <authorList>
            <person name="Tran Van P."/>
        </authorList>
    </citation>
    <scope>NUCLEOTIDE SEQUENCE</scope>
</reference>
<dbReference type="CDD" id="cd02809">
    <property type="entry name" value="alpha_hydroxyacid_oxid_FMN"/>
    <property type="match status" value="2"/>
</dbReference>
<dbReference type="InterPro" id="IPR008259">
    <property type="entry name" value="FMN_hydac_DH_AS"/>
</dbReference>
<dbReference type="AlphaFoldDB" id="A0A7R9FAK9"/>
<proteinExistence type="inferred from homology"/>
<dbReference type="InterPro" id="IPR037396">
    <property type="entry name" value="FMN_HAD"/>
</dbReference>
<comment type="similarity">
    <text evidence="4">Belongs to the FMN-dependent alpha-hydroxy acid dehydrogenase family.</text>
</comment>
<dbReference type="PROSITE" id="PS51349">
    <property type="entry name" value="FMN_HYDROXY_ACID_DH_2"/>
    <property type="match status" value="2"/>
</dbReference>
<gene>
    <name evidence="8" type="ORF">TBIB3V08_LOCUS11214</name>
</gene>
<dbReference type="PANTHER" id="PTHR10578:SF149">
    <property type="entry name" value="2-HYDROXYACID OXIDASE 2"/>
    <property type="match status" value="1"/>
</dbReference>
<accession>A0A7R9FAK9</accession>
<dbReference type="EMBL" id="OD570802">
    <property type="protein sequence ID" value="CAD7448934.1"/>
    <property type="molecule type" value="Genomic_DNA"/>
</dbReference>
<comment type="cofactor">
    <cofactor evidence="1">
        <name>FMN</name>
        <dbReference type="ChEBI" id="CHEBI:58210"/>
    </cofactor>
</comment>
<evidence type="ECO:0000256" key="4">
    <source>
        <dbReference type="ARBA" id="ARBA00024042"/>
    </source>
</evidence>
<dbReference type="FunFam" id="3.20.20.70:FF:000056">
    <property type="entry name" value="hydroxyacid oxidase 2"/>
    <property type="match status" value="1"/>
</dbReference>
<feature type="domain" description="FMN hydroxy acid dehydrogenase" evidence="7">
    <location>
        <begin position="293"/>
        <end position="656"/>
    </location>
</feature>
<dbReference type="PANTHER" id="PTHR10578">
    <property type="entry name" value="S -2-HYDROXY-ACID OXIDASE-RELATED"/>
    <property type="match status" value="1"/>
</dbReference>
<dbReference type="PROSITE" id="PS00557">
    <property type="entry name" value="FMN_HYDROXY_ACID_DH_1"/>
    <property type="match status" value="2"/>
</dbReference>
<dbReference type="SUPFAM" id="SSF51395">
    <property type="entry name" value="FMN-linked oxidoreductases"/>
    <property type="match status" value="2"/>
</dbReference>
<dbReference type="GO" id="GO:0003973">
    <property type="term" value="F:(S)-2-hydroxy-acid oxidase activity"/>
    <property type="evidence" value="ECO:0007669"/>
    <property type="project" value="UniProtKB-EC"/>
</dbReference>
<keyword evidence="3" id="KW-0560">Oxidoreductase</keyword>
<evidence type="ECO:0000259" key="7">
    <source>
        <dbReference type="PROSITE" id="PS51349"/>
    </source>
</evidence>
<dbReference type="GO" id="GO:0001561">
    <property type="term" value="P:fatty acid alpha-oxidation"/>
    <property type="evidence" value="ECO:0007669"/>
    <property type="project" value="TreeGrafter"/>
</dbReference>
<dbReference type="Gene3D" id="3.20.20.70">
    <property type="entry name" value="Aldolase class I"/>
    <property type="match status" value="3"/>
</dbReference>
<sequence length="794" mass="87483">MAGQDTPLVSVEDYEEHALRVLPRSAADFYRCGAGEEFTLRSNSRAFNRLRIRPRVMVDVSRRDCSVTVLGTKVLFPAGISPTSMQRIAHPDGECATAQAAGAMGTIFILSTLSTSSIEEVAAAAPNTIKWFQLYIYKDRSVTQSLVERAERSGYKALVLTVDSAVFGMRRPDLKNAFSLPSHLRITKLPIILKGILTAEDAVIGADLGAAAILVSNHGGRQLDGVPATIEALPEIVRAVEGRVEVYLDGGVRGGTDVFKALALGARMVFMGRPPLWGLVHSGQEGVKKVLDIVKWEFVCVDEYEEYALQHLDKNALDYYKSGAGDEITLGQNKTAFKRLLIRPRCLRDVSQCDASTTVLGHKVAMPVGVSPTAMQRMAHPDGECANAKAAGAVGTIFILSTLSTSSIEEVAAAAPNTIKWFQLYIYKDRDVTRQLVERAERANFKALVLTVDASLFGIRRSDVRNKFTLPPHLTLANFTNEKATDVNKSKKGSGINEYVASLFDSKITWEDVKWLKRITKLPIVLKGILTAEDAVIGADLGVAAILVSNHGARQVDTTPASIEALPEIVRAVEGRVEVYLDGGVRGGTDVFKALALGARMVFMGRPPLWGLVHSGQEGVKNVLDIVKWEFDTTLALTGSYSRDNERIKCRIKHFGTLHSRLNMISTVVEYLLSVSWDLITTFYLRLKRFSFSAAILMTDIQQTVDITVGIKLNYYVSTEEIFFDYKTSKAMADFFFKLNITNISIACKINVKTHYIHTRHAIKLAIRGVQHLHRHPAENRVFAMVGKYSLPGF</sequence>
<evidence type="ECO:0000256" key="6">
    <source>
        <dbReference type="ARBA" id="ARBA00029327"/>
    </source>
</evidence>
<dbReference type="Pfam" id="PF01070">
    <property type="entry name" value="FMN_dh"/>
    <property type="match status" value="2"/>
</dbReference>
<dbReference type="InterPro" id="IPR013785">
    <property type="entry name" value="Aldolase_TIM"/>
</dbReference>
<dbReference type="EC" id="1.1.3.15" evidence="2"/>
<evidence type="ECO:0000256" key="5">
    <source>
        <dbReference type="ARBA" id="ARBA00029325"/>
    </source>
</evidence>